<dbReference type="InterPro" id="IPR025332">
    <property type="entry name" value="DUF4238"/>
</dbReference>
<reference evidence="1 2" key="1">
    <citation type="submission" date="2019-12" db="EMBL/GenBank/DDBJ databases">
        <authorList>
            <person name="Floudas D."/>
            <person name="Bentzer J."/>
            <person name="Ahren D."/>
            <person name="Johansson T."/>
            <person name="Persson P."/>
            <person name="Tunlid A."/>
        </authorList>
    </citation>
    <scope>NUCLEOTIDE SEQUENCE [LARGE SCALE GENOMIC DNA]</scope>
    <source>
        <strain evidence="1 2">CBS 102.39</strain>
    </source>
</reference>
<comment type="caution">
    <text evidence="1">The sequence shown here is derived from an EMBL/GenBank/DDBJ whole genome shotgun (WGS) entry which is preliminary data.</text>
</comment>
<evidence type="ECO:0000313" key="1">
    <source>
        <dbReference type="EMBL" id="KAF4610670.1"/>
    </source>
</evidence>
<dbReference type="AlphaFoldDB" id="A0A8H4QGG6"/>
<sequence length="546" mass="61865">MTLENRPIAKIFGRTNLYRDPRNPLDADHPEHEFSMLEQRASDILRRLTNSASSQKFALSRQELATLRKFIFLMHFRNDAISSTYFKETDPANAPLADWISHYKKKRGFKTEHDVWLDALSYYLKTPHHAIIATGERLRERYGNHQIDEMLRKRLDPDLEEGWYAIDYEHLANYFFLGVWEAAEGTEFVLGSNAFGLWEGLIYGSRGAHRLYVVSPRIAIVLRRTFLRVPIFKDPSALYSSLADVVISPPKTKYANAELVASLQDEDEHIRKAILNAYRCSPEAEADQFTFTITKLTKAETYAVNEVIMMNANLHPEGYLTFCSREAMLETVRAYMSSHNTFLGGKRSLFGPLLRALSSPPDGVASPSLSSLDSPWKVTTDGDADIQLQMLLKFTVTNGVSFPSPYNRAYLIYHMATDLLSLSNPVSSKIREIRCNGISKLVALLDPPLPGISDMRPRVQSPRPTVLHQDGVGKRELVPSLSNEESEIFFATVGHQVDQLEVGRQSHDVLANIIYEASIIGITYWLANQRPDVLYDLTYPFLNVVG</sequence>
<organism evidence="1 2">
    <name type="scientific">Agrocybe pediades</name>
    <dbReference type="NCBI Taxonomy" id="84607"/>
    <lineage>
        <taxon>Eukaryota</taxon>
        <taxon>Fungi</taxon>
        <taxon>Dikarya</taxon>
        <taxon>Basidiomycota</taxon>
        <taxon>Agaricomycotina</taxon>
        <taxon>Agaricomycetes</taxon>
        <taxon>Agaricomycetidae</taxon>
        <taxon>Agaricales</taxon>
        <taxon>Agaricineae</taxon>
        <taxon>Strophariaceae</taxon>
        <taxon>Agrocybe</taxon>
    </lineage>
</organism>
<dbReference type="Proteomes" id="UP000521872">
    <property type="component" value="Unassembled WGS sequence"/>
</dbReference>
<dbReference type="EMBL" id="JAACJL010000058">
    <property type="protein sequence ID" value="KAF4610670.1"/>
    <property type="molecule type" value="Genomic_DNA"/>
</dbReference>
<keyword evidence="2" id="KW-1185">Reference proteome</keyword>
<accession>A0A8H4QGG6</accession>
<protein>
    <submittedName>
        <fullName evidence="1">Uncharacterized protein</fullName>
    </submittedName>
</protein>
<dbReference type="Pfam" id="PF14022">
    <property type="entry name" value="DUF4238"/>
    <property type="match status" value="1"/>
</dbReference>
<evidence type="ECO:0000313" key="2">
    <source>
        <dbReference type="Proteomes" id="UP000521872"/>
    </source>
</evidence>
<proteinExistence type="predicted"/>
<gene>
    <name evidence="1" type="ORF">D9613_007315</name>
</gene>
<name>A0A8H4QGG6_9AGAR</name>